<protein>
    <submittedName>
        <fullName evidence="5">Hsp70 family protein</fullName>
    </submittedName>
</protein>
<dbReference type="InterPro" id="IPR018181">
    <property type="entry name" value="Heat_shock_70_CS"/>
</dbReference>
<keyword evidence="6" id="KW-1185">Reference proteome</keyword>
<dbReference type="RefSeq" id="WP_191722601.1">
    <property type="nucleotide sequence ID" value="NZ_JACSQK010000003.1"/>
</dbReference>
<dbReference type="PRINTS" id="PR00301">
    <property type="entry name" value="HEATSHOCK70"/>
</dbReference>
<evidence type="ECO:0000256" key="3">
    <source>
        <dbReference type="ARBA" id="ARBA00022840"/>
    </source>
</evidence>
<dbReference type="Gene3D" id="3.30.420.40">
    <property type="match status" value="2"/>
</dbReference>
<feature type="region of interest" description="Disordered" evidence="4">
    <location>
        <begin position="623"/>
        <end position="648"/>
    </location>
</feature>
<accession>A0ABR8S9S9</accession>
<evidence type="ECO:0000256" key="2">
    <source>
        <dbReference type="ARBA" id="ARBA00022741"/>
    </source>
</evidence>
<dbReference type="Pfam" id="PF00012">
    <property type="entry name" value="HSP70"/>
    <property type="match status" value="1"/>
</dbReference>
<gene>
    <name evidence="5" type="ORF">H9646_06870</name>
</gene>
<dbReference type="SUPFAM" id="SSF53067">
    <property type="entry name" value="Actin-like ATPase domain"/>
    <property type="match status" value="2"/>
</dbReference>
<evidence type="ECO:0000256" key="4">
    <source>
        <dbReference type="SAM" id="MobiDB-lite"/>
    </source>
</evidence>
<dbReference type="CDD" id="cd10170">
    <property type="entry name" value="ASKHA_NBD_HSP70"/>
    <property type="match status" value="1"/>
</dbReference>
<dbReference type="PROSITE" id="PS00329">
    <property type="entry name" value="HSP70_2"/>
    <property type="match status" value="1"/>
</dbReference>
<organism evidence="5 6">
    <name type="scientific">Comamonas avium</name>
    <dbReference type="NCBI Taxonomy" id="2762231"/>
    <lineage>
        <taxon>Bacteria</taxon>
        <taxon>Pseudomonadati</taxon>
        <taxon>Pseudomonadota</taxon>
        <taxon>Betaproteobacteria</taxon>
        <taxon>Burkholderiales</taxon>
        <taxon>Comamonadaceae</taxon>
        <taxon>Comamonas</taxon>
    </lineage>
</organism>
<sequence>MPVAPPSPAFIVGIDLGTSHTVVASVPLGGSAKDIALLQIAQRSTAGEVLAQPLLPSVRYQAAPGELGDAWQLPWPPQGAEAATPAVIGRWARDLGAAVPMRLVASAKSWLSHTGVDRTAAILPWGAGDDVAKVSPLQASASYLAHVKAAWDGQHPSAPLHQQTVVLTVPASFDEGARALTLEAASLAGLQQVHLLEEPKAAFHDWLLLQGEQLASQLADSRLVLVVDVGGGTTDLTLIRVEAAASEGELPVLTRTAVGEHLMLGGDNMDLALAHQLEPALAGAGQRLPAARFAQLVQRCRIAKEQLLAQDAPGHVTVTLLGGGSRLLAQSQSVTLTQAQVQQWVVEGFLPPAAMTDHPAKRQGALRGFGLPYPADAAISRHLAQFLAQHAAGALPDTVLLNGGVFHAHALVERLTQQLSDWRGSPVRVLHNPHPDWAVARGAAAYGLARVQAEHATAADRLPASEQSAQTAATAILPQIGGGSARSYGLLLPGKAGQAPDILCLLPRGTPEGVRMVLSGRRFALRLGQAVRFVLLANSQHSATMQPGQLIKLEGEGWVELPPLSMVLPAPQGQTMAQVEVQLQACMTEVGTLEVRCTRIQDGVADPAQSWLLPFSVRGAVGQTAQENPAADADAENTADPKHSKGLKTADTLLPQAVAQLDRIFGTQAQAVTSKEVRQLRQSLEKLLGGREGWDVGLLRALFDALLARAKRRRRSADHERVWFNLAGWCLRPGVGAQLDSWRIAQVWSLYEQGLGHAKEAANWTEWWVFWRRVAAGLNEEQQMQVLEAVAGAMQKTVQQTTQRSVASGGGKASLGSYDDMLRLFAAMEAVPWSYRQEMGQWMLQRLKRPDESVQTWWAIGRVAARQPLAANAHLVMPPAAAQEFLDATLQQDWRKNETAMFAAVQIARMTGDRARDVPDAVRQQVLEKMRASGAPERWVTLLEQVVQMQAEDQKRSLGDSVPPGLVLLPPGSRAPA</sequence>
<dbReference type="InterPro" id="IPR013126">
    <property type="entry name" value="Hsp_70_fam"/>
</dbReference>
<keyword evidence="2" id="KW-0547">Nucleotide-binding</keyword>
<evidence type="ECO:0000256" key="1">
    <source>
        <dbReference type="ARBA" id="ARBA00007381"/>
    </source>
</evidence>
<dbReference type="Proteomes" id="UP000634919">
    <property type="component" value="Unassembled WGS sequence"/>
</dbReference>
<dbReference type="Pfam" id="PF12531">
    <property type="entry name" value="DUF3731"/>
    <property type="match status" value="1"/>
</dbReference>
<comment type="similarity">
    <text evidence="1">Belongs to the heat shock protein 70 family.</text>
</comment>
<keyword evidence="3" id="KW-0067">ATP-binding</keyword>
<name>A0ABR8S9S9_9BURK</name>
<evidence type="ECO:0000313" key="5">
    <source>
        <dbReference type="EMBL" id="MBD7960200.1"/>
    </source>
</evidence>
<dbReference type="PANTHER" id="PTHR42749">
    <property type="entry name" value="CELL SHAPE-DETERMINING PROTEIN MREB"/>
    <property type="match status" value="1"/>
</dbReference>
<evidence type="ECO:0000313" key="6">
    <source>
        <dbReference type="Proteomes" id="UP000634919"/>
    </source>
</evidence>
<dbReference type="InterPro" id="IPR043129">
    <property type="entry name" value="ATPase_NBD"/>
</dbReference>
<proteinExistence type="inferred from homology"/>
<dbReference type="EMBL" id="JACSQK010000003">
    <property type="protein sequence ID" value="MBD7960200.1"/>
    <property type="molecule type" value="Genomic_DNA"/>
</dbReference>
<dbReference type="PANTHER" id="PTHR42749:SF1">
    <property type="entry name" value="CELL SHAPE-DETERMINING PROTEIN MREB"/>
    <property type="match status" value="1"/>
</dbReference>
<dbReference type="Gene3D" id="3.90.640.10">
    <property type="entry name" value="Actin, Chain A, domain 4"/>
    <property type="match status" value="1"/>
</dbReference>
<comment type="caution">
    <text evidence="5">The sequence shown here is derived from an EMBL/GenBank/DDBJ whole genome shotgun (WGS) entry which is preliminary data.</text>
</comment>
<feature type="region of interest" description="Disordered" evidence="4">
    <location>
        <begin position="953"/>
        <end position="977"/>
    </location>
</feature>
<dbReference type="InterPro" id="IPR021030">
    <property type="entry name" value="DUF3731"/>
</dbReference>
<feature type="compositionally biased region" description="Low complexity" evidence="4">
    <location>
        <begin position="959"/>
        <end position="977"/>
    </location>
</feature>
<reference evidence="5 6" key="1">
    <citation type="submission" date="2020-08" db="EMBL/GenBank/DDBJ databases">
        <title>A Genomic Blueprint of the Chicken Gut Microbiome.</title>
        <authorList>
            <person name="Gilroy R."/>
            <person name="Ravi A."/>
            <person name="Getino M."/>
            <person name="Pursley I."/>
            <person name="Horton D.L."/>
            <person name="Alikhan N.-F."/>
            <person name="Baker D."/>
            <person name="Gharbi K."/>
            <person name="Hall N."/>
            <person name="Watson M."/>
            <person name="Adriaenssens E.M."/>
            <person name="Foster-Nyarko E."/>
            <person name="Jarju S."/>
            <person name="Secka A."/>
            <person name="Antonio M."/>
            <person name="Oren A."/>
            <person name="Chaudhuri R."/>
            <person name="La Ragione R.M."/>
            <person name="Hildebrand F."/>
            <person name="Pallen M.J."/>
        </authorList>
    </citation>
    <scope>NUCLEOTIDE SEQUENCE [LARGE SCALE GENOMIC DNA]</scope>
    <source>
        <strain evidence="5 6">Sa2CVA6</strain>
    </source>
</reference>